<gene>
    <name evidence="3" type="ORF">RBR11_18155</name>
</gene>
<feature type="transmembrane region" description="Helical" evidence="2">
    <location>
        <begin position="263"/>
        <end position="283"/>
    </location>
</feature>
<comment type="caution">
    <text evidence="3">The sequence shown here is derived from an EMBL/GenBank/DDBJ whole genome shotgun (WGS) entry which is preliminary data.</text>
</comment>
<evidence type="ECO:0000313" key="3">
    <source>
        <dbReference type="EMBL" id="MDQ4215843.1"/>
    </source>
</evidence>
<sequence length="353" mass="37180">MAESPAAPHHPADATPSGVLTPTGSAIRLGWQLATVYLDPPPAQPGDPAPAPPHLPGTSEIGAYRRGKMLVGEIEHDLQALTTSLGLDPQNLATVTALKEEGVDPATTRSDVLTVYQSLLVELAAVAPHLQVALGLGRMLADTTLMPDPAQPGTYEEHFDPARLENAYGWLGDLHEDLPEHAAGAVSGSLKAWAGWVGDPAHATALTDKATRSALRTQGKLWRQLLCGDKQAADLLQSDDYAEASSRMIEQFRGVLFRFFRRWWAPIAGVVLVAVLVTVLGIWLLPDAALKVTTVLVAAAGALGITWKTVSSTVGRALATSREELWNAEVTRAIVAAATIGPPAAAPTGRPAA</sequence>
<dbReference type="Proteomes" id="UP001230289">
    <property type="component" value="Unassembled WGS sequence"/>
</dbReference>
<evidence type="ECO:0000256" key="1">
    <source>
        <dbReference type="SAM" id="MobiDB-lite"/>
    </source>
</evidence>
<evidence type="ECO:0000256" key="2">
    <source>
        <dbReference type="SAM" id="Phobius"/>
    </source>
</evidence>
<feature type="compositionally biased region" description="Pro residues" evidence="1">
    <location>
        <begin position="39"/>
        <end position="55"/>
    </location>
</feature>
<protein>
    <submittedName>
        <fullName evidence="3">Uncharacterized protein</fullName>
    </submittedName>
</protein>
<feature type="region of interest" description="Disordered" evidence="1">
    <location>
        <begin position="1"/>
        <end position="21"/>
    </location>
</feature>
<dbReference type="RefSeq" id="WP_308490794.1">
    <property type="nucleotide sequence ID" value="NZ_JAVFCB010000016.1"/>
</dbReference>
<feature type="compositionally biased region" description="Low complexity" evidence="1">
    <location>
        <begin position="1"/>
        <end position="16"/>
    </location>
</feature>
<proteinExistence type="predicted"/>
<reference evidence="3 4" key="1">
    <citation type="submission" date="2023-08" db="EMBL/GenBank/DDBJ databases">
        <title>Microbacterium sp. nov., isolated from a waste landfill.</title>
        <authorList>
            <person name="Wen W."/>
        </authorList>
    </citation>
    <scope>NUCLEOTIDE SEQUENCE [LARGE SCALE GENOMIC DNA]</scope>
    <source>
        <strain evidence="3 4">ASV81</strain>
    </source>
</reference>
<feature type="region of interest" description="Disordered" evidence="1">
    <location>
        <begin position="38"/>
        <end position="60"/>
    </location>
</feature>
<organism evidence="3 4">
    <name type="scientific">Microbacterium capsulatum</name>
    <dbReference type="NCBI Taxonomy" id="3041921"/>
    <lineage>
        <taxon>Bacteria</taxon>
        <taxon>Bacillati</taxon>
        <taxon>Actinomycetota</taxon>
        <taxon>Actinomycetes</taxon>
        <taxon>Micrococcales</taxon>
        <taxon>Microbacteriaceae</taxon>
        <taxon>Microbacterium</taxon>
    </lineage>
</organism>
<keyword evidence="2" id="KW-0812">Transmembrane</keyword>
<keyword evidence="2" id="KW-1133">Transmembrane helix</keyword>
<evidence type="ECO:0000313" key="4">
    <source>
        <dbReference type="Proteomes" id="UP001230289"/>
    </source>
</evidence>
<name>A0ABU0XL36_9MICO</name>
<keyword evidence="4" id="KW-1185">Reference proteome</keyword>
<keyword evidence="2" id="KW-0472">Membrane</keyword>
<dbReference type="EMBL" id="JAVFCB010000016">
    <property type="protein sequence ID" value="MDQ4215843.1"/>
    <property type="molecule type" value="Genomic_DNA"/>
</dbReference>
<accession>A0ABU0XL36</accession>